<gene>
    <name evidence="2" type="ORF">GEV33_005001</name>
</gene>
<sequence>MEESENGDEWDGVLRVTHLFRGSDEGPPGGRSGRGRNLEEILDGVALSLLSAGHIFTARNNYSLYQFCDLLRIPNKYFKVSKVLARNLETFPVSLAPANFFRRSCLPSRMSVLIIFIIVPKNLANFRTRKAIVRLCRARFNRCPERPDFRLESQQSWRSWSPGPPERERELWPAVRLPPADEREKERRRDAHDAPHVDTSQT</sequence>
<evidence type="ECO:0000256" key="1">
    <source>
        <dbReference type="SAM" id="MobiDB-lite"/>
    </source>
</evidence>
<keyword evidence="3" id="KW-1185">Reference proteome</keyword>
<dbReference type="Proteomes" id="UP000719412">
    <property type="component" value="Unassembled WGS sequence"/>
</dbReference>
<organism evidence="2 3">
    <name type="scientific">Tenebrio molitor</name>
    <name type="common">Yellow mealworm beetle</name>
    <dbReference type="NCBI Taxonomy" id="7067"/>
    <lineage>
        <taxon>Eukaryota</taxon>
        <taxon>Metazoa</taxon>
        <taxon>Ecdysozoa</taxon>
        <taxon>Arthropoda</taxon>
        <taxon>Hexapoda</taxon>
        <taxon>Insecta</taxon>
        <taxon>Pterygota</taxon>
        <taxon>Neoptera</taxon>
        <taxon>Endopterygota</taxon>
        <taxon>Coleoptera</taxon>
        <taxon>Polyphaga</taxon>
        <taxon>Cucujiformia</taxon>
        <taxon>Tenebrionidae</taxon>
        <taxon>Tenebrio</taxon>
    </lineage>
</organism>
<name>A0A8J6LE42_TENMO</name>
<evidence type="ECO:0000313" key="2">
    <source>
        <dbReference type="EMBL" id="KAH0817790.1"/>
    </source>
</evidence>
<protein>
    <submittedName>
        <fullName evidence="2">Uncharacterized protein</fullName>
    </submittedName>
</protein>
<dbReference type="AlphaFoldDB" id="A0A8J6LE42"/>
<proteinExistence type="predicted"/>
<feature type="compositionally biased region" description="Basic and acidic residues" evidence="1">
    <location>
        <begin position="179"/>
        <end position="196"/>
    </location>
</feature>
<dbReference type="EMBL" id="JABDTM020018825">
    <property type="protein sequence ID" value="KAH0817790.1"/>
    <property type="molecule type" value="Genomic_DNA"/>
</dbReference>
<accession>A0A8J6LE42</accession>
<comment type="caution">
    <text evidence="2">The sequence shown here is derived from an EMBL/GenBank/DDBJ whole genome shotgun (WGS) entry which is preliminary data.</text>
</comment>
<reference evidence="2" key="1">
    <citation type="journal article" date="2020" name="J Insects Food Feed">
        <title>The yellow mealworm (Tenebrio molitor) genome: a resource for the emerging insects as food and feed industry.</title>
        <authorList>
            <person name="Eriksson T."/>
            <person name="Andere A."/>
            <person name="Kelstrup H."/>
            <person name="Emery V."/>
            <person name="Picard C."/>
        </authorList>
    </citation>
    <scope>NUCLEOTIDE SEQUENCE</scope>
    <source>
        <strain evidence="2">Stoneville</strain>
        <tissue evidence="2">Whole head</tissue>
    </source>
</reference>
<evidence type="ECO:0000313" key="3">
    <source>
        <dbReference type="Proteomes" id="UP000719412"/>
    </source>
</evidence>
<feature type="region of interest" description="Disordered" evidence="1">
    <location>
        <begin position="154"/>
        <end position="202"/>
    </location>
</feature>
<reference evidence="2" key="2">
    <citation type="submission" date="2021-08" db="EMBL/GenBank/DDBJ databases">
        <authorList>
            <person name="Eriksson T."/>
        </authorList>
    </citation>
    <scope>NUCLEOTIDE SEQUENCE</scope>
    <source>
        <strain evidence="2">Stoneville</strain>
        <tissue evidence="2">Whole head</tissue>
    </source>
</reference>